<dbReference type="PROSITE" id="PS50231">
    <property type="entry name" value="RICIN_B_LECTIN"/>
    <property type="match status" value="1"/>
</dbReference>
<name>A0ABW0YTE8_9ACTN</name>
<dbReference type="Proteomes" id="UP001596083">
    <property type="component" value="Unassembled WGS sequence"/>
</dbReference>
<keyword evidence="1" id="KW-0732">Signal</keyword>
<proteinExistence type="predicted"/>
<gene>
    <name evidence="3" type="ORF">ACFP1Z_04485</name>
</gene>
<dbReference type="EMBL" id="JBHSPB010000002">
    <property type="protein sequence ID" value="MFC5719442.1"/>
    <property type="molecule type" value="Genomic_DNA"/>
</dbReference>
<protein>
    <submittedName>
        <fullName evidence="3">RICIN domain-containing protein</fullName>
    </submittedName>
</protein>
<evidence type="ECO:0000313" key="4">
    <source>
        <dbReference type="Proteomes" id="UP001596083"/>
    </source>
</evidence>
<feature type="chain" id="PRO_5045731954" evidence="1">
    <location>
        <begin position="36"/>
        <end position="354"/>
    </location>
</feature>
<evidence type="ECO:0000313" key="3">
    <source>
        <dbReference type="EMBL" id="MFC5719442.1"/>
    </source>
</evidence>
<evidence type="ECO:0000259" key="2">
    <source>
        <dbReference type="SMART" id="SM00458"/>
    </source>
</evidence>
<dbReference type="Gene3D" id="2.80.10.50">
    <property type="match status" value="2"/>
</dbReference>
<dbReference type="RefSeq" id="WP_390314524.1">
    <property type="nucleotide sequence ID" value="NZ_JBHSPB010000002.1"/>
</dbReference>
<accession>A0ABW0YTE8</accession>
<reference evidence="4" key="1">
    <citation type="journal article" date="2019" name="Int. J. Syst. Evol. Microbiol.">
        <title>The Global Catalogue of Microorganisms (GCM) 10K type strain sequencing project: providing services to taxonomists for standard genome sequencing and annotation.</title>
        <authorList>
            <consortium name="The Broad Institute Genomics Platform"/>
            <consortium name="The Broad Institute Genome Sequencing Center for Infectious Disease"/>
            <person name="Wu L."/>
            <person name="Ma J."/>
        </authorList>
    </citation>
    <scope>NUCLEOTIDE SEQUENCE [LARGE SCALE GENOMIC DNA]</scope>
    <source>
        <strain evidence="4">CGMCC 4.7304</strain>
    </source>
</reference>
<dbReference type="InterPro" id="IPR035992">
    <property type="entry name" value="Ricin_B-like_lectins"/>
</dbReference>
<dbReference type="CDD" id="cd00161">
    <property type="entry name" value="beta-trefoil_Ricin-like"/>
    <property type="match status" value="1"/>
</dbReference>
<dbReference type="InterPro" id="IPR000772">
    <property type="entry name" value="Ricin_B_lectin"/>
</dbReference>
<feature type="signal peptide" evidence="1">
    <location>
        <begin position="1"/>
        <end position="35"/>
    </location>
</feature>
<evidence type="ECO:0000256" key="1">
    <source>
        <dbReference type="SAM" id="SignalP"/>
    </source>
</evidence>
<dbReference type="SMART" id="SM00458">
    <property type="entry name" value="RICIN"/>
    <property type="match status" value="1"/>
</dbReference>
<dbReference type="SUPFAM" id="SSF50370">
    <property type="entry name" value="Ricin B-like lectins"/>
    <property type="match status" value="1"/>
</dbReference>
<comment type="caution">
    <text evidence="3">The sequence shown here is derived from an EMBL/GenBank/DDBJ whole genome shotgun (WGS) entry which is preliminary data.</text>
</comment>
<dbReference type="Pfam" id="PF00652">
    <property type="entry name" value="Ricin_B_lectin"/>
    <property type="match status" value="1"/>
</dbReference>
<keyword evidence="4" id="KW-1185">Reference proteome</keyword>
<organism evidence="3 4">
    <name type="scientific">Streptomyces gamaensis</name>
    <dbReference type="NCBI Taxonomy" id="1763542"/>
    <lineage>
        <taxon>Bacteria</taxon>
        <taxon>Bacillati</taxon>
        <taxon>Actinomycetota</taxon>
        <taxon>Actinomycetes</taxon>
        <taxon>Kitasatosporales</taxon>
        <taxon>Streptomycetaceae</taxon>
        <taxon>Streptomyces</taxon>
    </lineage>
</organism>
<sequence length="354" mass="37665">MTSIRALRHLLPRIVTAVLAACCAALGLMASPAAAAPAAADCSSPLQCLTFKSVSNGRQLDVQNGSSGDGALIVTNSGPGYHQNWRLNVDPSDASVTIVNNDTGKCLDTGWPAMRQQTCRGQASQKWYLQPVGSAKDTFLIRHETDNVCLDLMAGAQYDDAWVGQSVCHGRANQQWTTTPAAWNLAVDHAAKRCQKDTSSCTWRVKSEAPAAPLPKVCVSSVWYNNTGDTIQQTFAVTETTGWSSQLTNTLSASVTGGPQEALQATIQSQLSFTNIWEGSKAVNNSVTVPVPAKNYGWVTLSELARKVTGTWTFDARGFAWTAEDTVTVPVKDDPAGGATLYVANTSPSFSTCA</sequence>
<feature type="domain" description="Ricin B lectin" evidence="2">
    <location>
        <begin position="47"/>
        <end position="179"/>
    </location>
</feature>